<protein>
    <submittedName>
        <fullName evidence="12">Mycothione reductase</fullName>
    </submittedName>
</protein>
<dbReference type="SUPFAM" id="SSF51905">
    <property type="entry name" value="FAD/NAD(P)-binding domain"/>
    <property type="match status" value="1"/>
</dbReference>
<keyword evidence="8 9" id="KW-0676">Redox-active center</keyword>
<proteinExistence type="inferred from homology"/>
<dbReference type="Gene3D" id="3.30.390.30">
    <property type="match status" value="1"/>
</dbReference>
<dbReference type="Gene3D" id="3.50.50.60">
    <property type="entry name" value="FAD/NAD(P)-binding domain"/>
    <property type="match status" value="2"/>
</dbReference>
<dbReference type="EMBL" id="BAABAZ010000012">
    <property type="protein sequence ID" value="GAA4285607.1"/>
    <property type="molecule type" value="Genomic_DNA"/>
</dbReference>
<name>A0ABP8EP81_9MICO</name>
<comment type="similarity">
    <text evidence="2 9">Belongs to the class-I pyridine nucleotide-disulfide oxidoreductase family.</text>
</comment>
<evidence type="ECO:0000259" key="11">
    <source>
        <dbReference type="Pfam" id="PF07992"/>
    </source>
</evidence>
<dbReference type="Proteomes" id="UP001501586">
    <property type="component" value="Unassembled WGS sequence"/>
</dbReference>
<dbReference type="PANTHER" id="PTHR22912:SF217">
    <property type="entry name" value="DIHYDROLIPOYL DEHYDROGENASE"/>
    <property type="match status" value="1"/>
</dbReference>
<dbReference type="InterPro" id="IPR036188">
    <property type="entry name" value="FAD/NAD-bd_sf"/>
</dbReference>
<dbReference type="Pfam" id="PF02852">
    <property type="entry name" value="Pyr_redox_dim"/>
    <property type="match status" value="1"/>
</dbReference>
<dbReference type="InterPro" id="IPR001100">
    <property type="entry name" value="Pyr_nuc-diS_OxRdtase"/>
</dbReference>
<dbReference type="NCBIfam" id="NF005884">
    <property type="entry name" value="PRK07846.1"/>
    <property type="match status" value="1"/>
</dbReference>
<evidence type="ECO:0000313" key="13">
    <source>
        <dbReference type="Proteomes" id="UP001501586"/>
    </source>
</evidence>
<evidence type="ECO:0000256" key="4">
    <source>
        <dbReference type="ARBA" id="ARBA00022827"/>
    </source>
</evidence>
<dbReference type="PRINTS" id="PR00411">
    <property type="entry name" value="PNDRDTASEI"/>
</dbReference>
<comment type="caution">
    <text evidence="12">The sequence shown here is derived from an EMBL/GenBank/DDBJ whole genome shotgun (WGS) entry which is preliminary data.</text>
</comment>
<dbReference type="PIRSF" id="PIRSF000350">
    <property type="entry name" value="Mercury_reductase_MerA"/>
    <property type="match status" value="1"/>
</dbReference>
<organism evidence="12 13">
    <name type="scientific">Brevibacterium daeguense</name>
    <dbReference type="NCBI Taxonomy" id="909936"/>
    <lineage>
        <taxon>Bacteria</taxon>
        <taxon>Bacillati</taxon>
        <taxon>Actinomycetota</taxon>
        <taxon>Actinomycetes</taxon>
        <taxon>Micrococcales</taxon>
        <taxon>Brevibacteriaceae</taxon>
        <taxon>Brevibacterium</taxon>
    </lineage>
</organism>
<dbReference type="SUPFAM" id="SSF55424">
    <property type="entry name" value="FAD/NAD-linked reductases, dimerisation (C-terminal) domain"/>
    <property type="match status" value="1"/>
</dbReference>
<comment type="cofactor">
    <cofactor evidence="1">
        <name>FAD</name>
        <dbReference type="ChEBI" id="CHEBI:57692"/>
    </cofactor>
</comment>
<evidence type="ECO:0000256" key="2">
    <source>
        <dbReference type="ARBA" id="ARBA00007532"/>
    </source>
</evidence>
<evidence type="ECO:0000256" key="6">
    <source>
        <dbReference type="ARBA" id="ARBA00023027"/>
    </source>
</evidence>
<accession>A0ABP8EP81</accession>
<gene>
    <name evidence="12" type="primary">mtr</name>
    <name evidence="12" type="ORF">GCM10022261_31380</name>
</gene>
<reference evidence="13" key="1">
    <citation type="journal article" date="2019" name="Int. J. Syst. Evol. Microbiol.">
        <title>The Global Catalogue of Microorganisms (GCM) 10K type strain sequencing project: providing services to taxonomists for standard genome sequencing and annotation.</title>
        <authorList>
            <consortium name="The Broad Institute Genomics Platform"/>
            <consortium name="The Broad Institute Genome Sequencing Center for Infectious Disease"/>
            <person name="Wu L."/>
            <person name="Ma J."/>
        </authorList>
    </citation>
    <scope>NUCLEOTIDE SEQUENCE [LARGE SCALE GENOMIC DNA]</scope>
    <source>
        <strain evidence="13">JCM 17458</strain>
    </source>
</reference>
<evidence type="ECO:0000313" key="12">
    <source>
        <dbReference type="EMBL" id="GAA4285607.1"/>
    </source>
</evidence>
<dbReference type="InterPro" id="IPR012999">
    <property type="entry name" value="Pyr_OxRdtase_I_AS"/>
</dbReference>
<evidence type="ECO:0000256" key="7">
    <source>
        <dbReference type="ARBA" id="ARBA00023157"/>
    </source>
</evidence>
<evidence type="ECO:0000256" key="8">
    <source>
        <dbReference type="ARBA" id="ARBA00023284"/>
    </source>
</evidence>
<dbReference type="InterPro" id="IPR004099">
    <property type="entry name" value="Pyr_nucl-diS_OxRdtase_dimer"/>
</dbReference>
<dbReference type="PRINTS" id="PR00368">
    <property type="entry name" value="FADPNR"/>
</dbReference>
<evidence type="ECO:0000256" key="1">
    <source>
        <dbReference type="ARBA" id="ARBA00001974"/>
    </source>
</evidence>
<evidence type="ECO:0000256" key="3">
    <source>
        <dbReference type="ARBA" id="ARBA00022630"/>
    </source>
</evidence>
<dbReference type="InterPro" id="IPR023753">
    <property type="entry name" value="FAD/NAD-binding_dom"/>
</dbReference>
<keyword evidence="5 9" id="KW-0560">Oxidoreductase</keyword>
<keyword evidence="13" id="KW-1185">Reference proteome</keyword>
<keyword evidence="3 9" id="KW-0285">Flavoprotein</keyword>
<dbReference type="PROSITE" id="PS00076">
    <property type="entry name" value="PYRIDINE_REDOX_1"/>
    <property type="match status" value="1"/>
</dbReference>
<dbReference type="InterPro" id="IPR050151">
    <property type="entry name" value="Class-I_Pyr_Nuc-Dis_Oxidored"/>
</dbReference>
<feature type="domain" description="Pyridine nucleotide-disulphide oxidoreductase dimerisation" evidence="10">
    <location>
        <begin position="369"/>
        <end position="478"/>
    </location>
</feature>
<evidence type="ECO:0000256" key="5">
    <source>
        <dbReference type="ARBA" id="ARBA00023002"/>
    </source>
</evidence>
<dbReference type="InterPro" id="IPR016156">
    <property type="entry name" value="FAD/NAD-linked_Rdtase_dimer_sf"/>
</dbReference>
<sequence length="486" mass="52094">MTHYDLLVIGTGSGNSIVDERFSTQRVAIAESGLFGGTCLNVGCIPTKMFVHTADLAVAAGESERFGITTRFESADWPAIRDRIFNRIDPIESDGRDYRTNRLPNVTVHPEHVRFTGPKSFRTESGFDFTADRVVIAAGSRPNIPRIPGLDAERVDAPGYPVLTSDTVMRMEELPRSMTIVGGGVVAVEFAHVFSALGVEVTVLVRGSGLLTDTDETVSQRFTEAFAERHHVVLGSQIDTIELTESGVLIEVGASDRVPEAEVPAPFTSDVLLLATGRSPNIFGLGAEAAGIDTAHGRIAVDAYQRALSGGAPLPGVFALGDVSSPYQLKHVANHEADVVQANLLADIATGEIGTAREDQLRRTNHHAVPAAVFSDPQTATVGATEAELRDFGVDYTCKIQEYSDVAYGWALEDSTGFAKVLADRHSRRILGAHIVGHEASMIIQPLVQAMAFGLPADVMASGQYWIHPALPEVVENALLGLEFAD</sequence>
<keyword evidence="4 9" id="KW-0274">FAD</keyword>
<evidence type="ECO:0000256" key="9">
    <source>
        <dbReference type="RuleBase" id="RU003691"/>
    </source>
</evidence>
<feature type="domain" description="FAD/NAD(P)-binding" evidence="11">
    <location>
        <begin position="4"/>
        <end position="336"/>
    </location>
</feature>
<evidence type="ECO:0000259" key="10">
    <source>
        <dbReference type="Pfam" id="PF02852"/>
    </source>
</evidence>
<dbReference type="PANTHER" id="PTHR22912">
    <property type="entry name" value="DISULFIDE OXIDOREDUCTASE"/>
    <property type="match status" value="1"/>
</dbReference>
<keyword evidence="7" id="KW-1015">Disulfide bond</keyword>
<keyword evidence="6" id="KW-0520">NAD</keyword>
<dbReference type="RefSeq" id="WP_236863435.1">
    <property type="nucleotide sequence ID" value="NZ_BAABAZ010000012.1"/>
</dbReference>
<dbReference type="Pfam" id="PF07992">
    <property type="entry name" value="Pyr_redox_2"/>
    <property type="match status" value="1"/>
</dbReference>